<accession>A0ABS6EZ02</accession>
<dbReference type="InterPro" id="IPR046142">
    <property type="entry name" value="DUF6144"/>
</dbReference>
<organism evidence="1 2">
    <name type="scientific">Clostridium simiarum</name>
    <dbReference type="NCBI Taxonomy" id="2841506"/>
    <lineage>
        <taxon>Bacteria</taxon>
        <taxon>Bacillati</taxon>
        <taxon>Bacillota</taxon>
        <taxon>Clostridia</taxon>
        <taxon>Eubacteriales</taxon>
        <taxon>Clostridiaceae</taxon>
        <taxon>Clostridium</taxon>
    </lineage>
</organism>
<evidence type="ECO:0000313" key="2">
    <source>
        <dbReference type="Proteomes" id="UP000736583"/>
    </source>
</evidence>
<name>A0ABS6EZ02_9CLOT</name>
<reference evidence="1 2" key="1">
    <citation type="submission" date="2021-06" db="EMBL/GenBank/DDBJ databases">
        <authorList>
            <person name="Sun Q."/>
            <person name="Li D."/>
        </authorList>
    </citation>
    <scope>NUCLEOTIDE SEQUENCE [LARGE SCALE GENOMIC DNA]</scope>
    <source>
        <strain evidence="1 2">MSJ-4</strain>
    </source>
</reference>
<proteinExistence type="predicted"/>
<protein>
    <submittedName>
        <fullName evidence="1">Uncharacterized protein</fullName>
    </submittedName>
</protein>
<evidence type="ECO:0000313" key="1">
    <source>
        <dbReference type="EMBL" id="MBU5591448.1"/>
    </source>
</evidence>
<keyword evidence="2" id="KW-1185">Reference proteome</keyword>
<dbReference type="EMBL" id="JAHLQL010000001">
    <property type="protein sequence ID" value="MBU5591448.1"/>
    <property type="molecule type" value="Genomic_DNA"/>
</dbReference>
<sequence>MANKVDRILESIKTNTGIDGYNNIIAIYGVLDSKATPNKQAKYVKQIMDEIKENQGESVAEKVMKPCGYQCISSSVINKAKRLYKKSSNLDDFLQLLNEQHIGGGHLHTKDGSIIGMYSSCYCGLAKQAKDMSQIYCYCSAGWFEKLFSSVFGYSVKVRKVQSILDGSDKCIFEITV</sequence>
<dbReference type="RefSeq" id="WP_216456417.1">
    <property type="nucleotide sequence ID" value="NZ_JAHLQL010000001.1"/>
</dbReference>
<dbReference type="Proteomes" id="UP000736583">
    <property type="component" value="Unassembled WGS sequence"/>
</dbReference>
<comment type="caution">
    <text evidence="1">The sequence shown here is derived from an EMBL/GenBank/DDBJ whole genome shotgun (WGS) entry which is preliminary data.</text>
</comment>
<gene>
    <name evidence="1" type="ORF">KQI89_06705</name>
</gene>
<dbReference type="Pfam" id="PF19641">
    <property type="entry name" value="DUF6144"/>
    <property type="match status" value="1"/>
</dbReference>